<feature type="domain" description="Peptidase M1 membrane alanine aminopeptidase" evidence="2">
    <location>
        <begin position="328"/>
        <end position="471"/>
    </location>
</feature>
<feature type="domain" description="Aminopeptidase N-like N-terminal" evidence="3">
    <location>
        <begin position="45"/>
        <end position="223"/>
    </location>
</feature>
<dbReference type="RefSeq" id="WP_128501221.1">
    <property type="nucleotide sequence ID" value="NZ_CP035107.1"/>
</dbReference>
<dbReference type="SUPFAM" id="SSF63737">
    <property type="entry name" value="Leukotriene A4 hydrolase N-terminal domain"/>
    <property type="match status" value="1"/>
</dbReference>
<reference evidence="4 5" key="1">
    <citation type="submission" date="2019-01" db="EMBL/GenBank/DDBJ databases">
        <title>Whole Genome of Ornithobacterium rhinotracheale FARPER-174b.</title>
        <authorList>
            <person name="Tataje-Lavanda L.A."/>
            <person name="Montalvan A."/>
            <person name="Montesinos R."/>
            <person name="Zimic M."/>
            <person name="Fernandez-Sanchez M."/>
            <person name="Fernandez-Diaz M."/>
        </authorList>
    </citation>
    <scope>NUCLEOTIDE SEQUENCE [LARGE SCALE GENOMIC DNA]</scope>
    <source>
        <strain evidence="4 5">FARPER-174b</strain>
    </source>
</reference>
<dbReference type="GO" id="GO:0070006">
    <property type="term" value="F:metalloaminopeptidase activity"/>
    <property type="evidence" value="ECO:0007669"/>
    <property type="project" value="TreeGrafter"/>
</dbReference>
<dbReference type="InterPro" id="IPR050344">
    <property type="entry name" value="Peptidase_M1_aminopeptidases"/>
</dbReference>
<dbReference type="CDD" id="cd09603">
    <property type="entry name" value="M1_APN_like"/>
    <property type="match status" value="1"/>
</dbReference>
<dbReference type="Pfam" id="PF17900">
    <property type="entry name" value="Peptidase_M1_N"/>
    <property type="match status" value="1"/>
</dbReference>
<dbReference type="GO" id="GO:0008270">
    <property type="term" value="F:zinc ion binding"/>
    <property type="evidence" value="ECO:0007669"/>
    <property type="project" value="InterPro"/>
</dbReference>
<evidence type="ECO:0000256" key="1">
    <source>
        <dbReference type="SAM" id="SignalP"/>
    </source>
</evidence>
<feature type="signal peptide" evidence="1">
    <location>
        <begin position="1"/>
        <end position="19"/>
    </location>
</feature>
<keyword evidence="1" id="KW-0732">Signal</keyword>
<evidence type="ECO:0000259" key="3">
    <source>
        <dbReference type="Pfam" id="PF17900"/>
    </source>
</evidence>
<dbReference type="OrthoDB" id="100605at2"/>
<proteinExistence type="predicted"/>
<dbReference type="GO" id="GO:0042277">
    <property type="term" value="F:peptide binding"/>
    <property type="evidence" value="ECO:0007669"/>
    <property type="project" value="TreeGrafter"/>
</dbReference>
<accession>A0A3R5WZJ1</accession>
<dbReference type="Pfam" id="PF01433">
    <property type="entry name" value="Peptidase_M1"/>
    <property type="match status" value="1"/>
</dbReference>
<evidence type="ECO:0000313" key="4">
    <source>
        <dbReference type="EMBL" id="QAR30746.1"/>
    </source>
</evidence>
<sequence>MRKKILLCLLGLNFGATQAQSDSISLAEKYLRGKNNHFRDFWDVKYYDLQLETHTENKSIKGEVVIDLSLDKQGRFLQIDLQKPMQITQVEQLLSSNKVKKIPLHSILNKGDHYFIPTKKLKQEKNIKLRFSFQGKPKIALQAPWDGGWIFTKDLKNRNWLSVAVQRQGASLWFPCKDYQGDEPDRGAMIRVKTEKKQVAVANGNLISKENDVYTWQVKNPINAYNITPNIGNYVHFSDTYHGENGELKLNYWVLDYNVEKAKKQFKQVPMMLKAFEHWFGAYPFYEDSYKLVETPFLGMEHQSNIAYGNEYQNGYRGMDRSGSGYGNLFDFIIIHESGHEWFGNNITTEQIADMWVHEAFTTYSEALFVEYYYGKEAAQKYLQGYQRQILNDRPMQGVHDEHQEGSVDMYNKGSCMIQTLREWMNDDAAFLALMRGLNKDFRHKIVTGAQIECYIEDKTKLDLKAFFNQYLRTTQIPILAIKKEQNQYFYRWENCVDGFAMPVQLENKDWLQPTQEWKVLPQKDVDVLPNKNLLIQFKNYNS</sequence>
<dbReference type="Gene3D" id="1.10.390.10">
    <property type="entry name" value="Neutral Protease Domain 2"/>
    <property type="match status" value="1"/>
</dbReference>
<dbReference type="GO" id="GO:0005615">
    <property type="term" value="C:extracellular space"/>
    <property type="evidence" value="ECO:0007669"/>
    <property type="project" value="TreeGrafter"/>
</dbReference>
<evidence type="ECO:0000313" key="5">
    <source>
        <dbReference type="Proteomes" id="UP000287701"/>
    </source>
</evidence>
<dbReference type="Gene3D" id="2.60.40.1730">
    <property type="entry name" value="tricorn interacting facor f3 domain"/>
    <property type="match status" value="1"/>
</dbReference>
<dbReference type="InterPro" id="IPR027268">
    <property type="entry name" value="Peptidase_M4/M1_CTD_sf"/>
</dbReference>
<dbReference type="PANTHER" id="PTHR11533">
    <property type="entry name" value="PROTEASE M1 ZINC METALLOPROTEASE"/>
    <property type="match status" value="1"/>
</dbReference>
<dbReference type="GO" id="GO:0016020">
    <property type="term" value="C:membrane"/>
    <property type="evidence" value="ECO:0007669"/>
    <property type="project" value="TreeGrafter"/>
</dbReference>
<protein>
    <submittedName>
        <fullName evidence="4">M1 family peptidase</fullName>
    </submittedName>
</protein>
<dbReference type="Proteomes" id="UP000287701">
    <property type="component" value="Chromosome"/>
</dbReference>
<dbReference type="GO" id="GO:0005737">
    <property type="term" value="C:cytoplasm"/>
    <property type="evidence" value="ECO:0007669"/>
    <property type="project" value="TreeGrafter"/>
</dbReference>
<feature type="chain" id="PRO_5018786964" evidence="1">
    <location>
        <begin position="20"/>
        <end position="543"/>
    </location>
</feature>
<dbReference type="EMBL" id="CP035107">
    <property type="protein sequence ID" value="QAR30746.1"/>
    <property type="molecule type" value="Genomic_DNA"/>
</dbReference>
<dbReference type="GO" id="GO:0043171">
    <property type="term" value="P:peptide catabolic process"/>
    <property type="evidence" value="ECO:0007669"/>
    <property type="project" value="TreeGrafter"/>
</dbReference>
<dbReference type="SUPFAM" id="SSF55486">
    <property type="entry name" value="Metalloproteases ('zincins'), catalytic domain"/>
    <property type="match status" value="1"/>
</dbReference>
<evidence type="ECO:0000259" key="2">
    <source>
        <dbReference type="Pfam" id="PF01433"/>
    </source>
</evidence>
<name>A0A3R5WZJ1_ORNRH</name>
<dbReference type="AlphaFoldDB" id="A0A3R5WZJ1"/>
<dbReference type="InterPro" id="IPR042097">
    <property type="entry name" value="Aminopeptidase_N-like_N_sf"/>
</dbReference>
<dbReference type="InterPro" id="IPR045357">
    <property type="entry name" value="Aminopeptidase_N-like_N"/>
</dbReference>
<dbReference type="PANTHER" id="PTHR11533:SF174">
    <property type="entry name" value="PUROMYCIN-SENSITIVE AMINOPEPTIDASE-RELATED"/>
    <property type="match status" value="1"/>
</dbReference>
<organism evidence="4 5">
    <name type="scientific">Ornithobacterium rhinotracheale</name>
    <dbReference type="NCBI Taxonomy" id="28251"/>
    <lineage>
        <taxon>Bacteria</taxon>
        <taxon>Pseudomonadati</taxon>
        <taxon>Bacteroidota</taxon>
        <taxon>Flavobacteriia</taxon>
        <taxon>Flavobacteriales</taxon>
        <taxon>Weeksellaceae</taxon>
        <taxon>Ornithobacterium</taxon>
    </lineage>
</organism>
<dbReference type="InterPro" id="IPR014782">
    <property type="entry name" value="Peptidase_M1_dom"/>
</dbReference>
<gene>
    <name evidence="4" type="ORF">EQP59_05025</name>
</gene>